<comment type="caution">
    <text evidence="4">The sequence shown here is derived from an EMBL/GenBank/DDBJ whole genome shotgun (WGS) entry which is preliminary data.</text>
</comment>
<keyword evidence="2" id="KW-0732">Signal</keyword>
<dbReference type="InterPro" id="IPR051781">
    <property type="entry name" value="Metallo-dep_Hydrolase"/>
</dbReference>
<dbReference type="Proteomes" id="UP000249203">
    <property type="component" value="Unassembled WGS sequence"/>
</dbReference>
<reference evidence="4 6" key="2">
    <citation type="submission" date="2018-06" db="EMBL/GenBank/DDBJ databases">
        <title>Genomic Encyclopedia of Type Strains, Phase III (KMG-III): the genomes of soil and plant-associated and newly described type strains.</title>
        <authorList>
            <person name="Whitman W."/>
        </authorList>
    </citation>
    <scope>NUCLEOTIDE SEQUENCE [LARGE SCALE GENOMIC DNA]</scope>
    <source>
        <strain evidence="4 6">CGMCC 1.15366</strain>
    </source>
</reference>
<dbReference type="RefSeq" id="WP_111568207.1">
    <property type="nucleotide sequence ID" value="NZ_PIPK01000001.1"/>
</dbReference>
<dbReference type="SUPFAM" id="SSF51556">
    <property type="entry name" value="Metallo-dependent hydrolases"/>
    <property type="match status" value="1"/>
</dbReference>
<dbReference type="Gene3D" id="2.30.40.10">
    <property type="entry name" value="Urease, subunit C, domain 1"/>
    <property type="match status" value="1"/>
</dbReference>
<evidence type="ECO:0000313" key="4">
    <source>
        <dbReference type="EMBL" id="RAK01735.1"/>
    </source>
</evidence>
<dbReference type="InterPro" id="IPR011059">
    <property type="entry name" value="Metal-dep_hydrolase_composite"/>
</dbReference>
<gene>
    <name evidence="4" type="ORF">B0I24_101362</name>
    <name evidence="5" type="ORF">CWE07_01750</name>
</gene>
<dbReference type="Proteomes" id="UP000287865">
    <property type="component" value="Unassembled WGS sequence"/>
</dbReference>
<dbReference type="InterPro" id="IPR032466">
    <property type="entry name" value="Metal_Hydrolase"/>
</dbReference>
<keyword evidence="4" id="KW-0378">Hydrolase</keyword>
<evidence type="ECO:0000313" key="5">
    <source>
        <dbReference type="EMBL" id="RUO28552.1"/>
    </source>
</evidence>
<dbReference type="CDD" id="cd01309">
    <property type="entry name" value="Met_dep_hydrolase_C"/>
    <property type="match status" value="1"/>
</dbReference>
<proteinExistence type="predicted"/>
<dbReference type="PANTHER" id="PTHR43135:SF3">
    <property type="entry name" value="ALPHA-D-RIBOSE 1-METHYLPHOSPHONATE 5-TRIPHOSPHATE DIPHOSPHATASE"/>
    <property type="match status" value="1"/>
</dbReference>
<dbReference type="EMBL" id="PIPK01000001">
    <property type="protein sequence ID" value="RUO28552.1"/>
    <property type="molecule type" value="Genomic_DNA"/>
</dbReference>
<dbReference type="Pfam" id="PF01979">
    <property type="entry name" value="Amidohydro_1"/>
    <property type="match status" value="1"/>
</dbReference>
<sequence length="1042" mass="114638">MIGNWRIASCVLAALGTVAVGHSHASQTTPVRGLHDNSPSLVALQNATVVAQPGEQLENATIVIENGKITAVNRNNSAPAGARIVDAAGYTIYPGFIDPYSNYGVPQPGQAERYRRDRPAQYDNPRSGGNASNAAIHSQTNWVDHLSHQGDAAKAYLEQGFTTVQSARMDGIFRGRATTISLANDIPNQLVYRPRAAQFASFDKGSSEQQYPASLMGSIALIRQTLSDARWYNEAQGRTLGDGSVLEYNAALAGLQNLADQGVIFETSDEHDVLRAHQVFQEFDIPVTFVGSGYEYARIDDMRATSSRFVVPLNFPAAPDVSAEFAELDVDLGHLRHWERAPGNPAQLAAAGIDFAFTLHGLESRKDFLPNLRKAVAHGLGRDTALAALTTQAARIAGVEETSGRISAGYHADLVITRGDLFADGEIVSVWTQGREHVIQPMHPTQFAGEYELNVGGQSLNLQINTGARDRGQLSQADTRVDLAHVRRDADTLSFAAQLEEFGLAGVYRFTVRAGSREYLRGSYTDPEGRSHAIRAIRQQQEESSATAQEPAQIEYVSRLSFPNIGLGVDAPAQARNLIIKNATIWTSSDAGIIENADMIVRDGRIVRVGQGLSTPRGYTEIDATGMHVTPGIVDEHSHIAIARGVNEGTEAITSEVRIGDVVNPDDVHIYRSLAGGTTVAHLLHGSANPIGGQGQNIKLRWGQNAEGLKFTETPPTIKMALGENVKQSNWGITNNRYPQTRMGVDAIIHDFFRTAREYQQAHDDYANLNRRERNRTAPPRRDYRLEALAEILAEQRHIHAHSYVASEVVALMQTAEELGFNIHTFTHILEGYKVAPEMAAHGARASTFADWWAFKIEAFDAIPYNACAMMDQGVLTSLNSDSNDLQRRMNIEAAKSVRYCGMDEQEALKMITLYPAMQLEIADLVGSLEAGKHADFVLWNAHPLSAYAQVQQTWIEGAKYFDREQDLARRAEIESERQQLVQRVLDAGSDALRGSRANYREQQPSWHCDTDHDVWRDHALHSEHFGQHLMHSHSHSHGGHH</sequence>
<feature type="region of interest" description="Disordered" evidence="1">
    <location>
        <begin position="107"/>
        <end position="133"/>
    </location>
</feature>
<dbReference type="SUPFAM" id="SSF51338">
    <property type="entry name" value="Composite domain of metallo-dependent hydrolases"/>
    <property type="match status" value="2"/>
</dbReference>
<dbReference type="InterPro" id="IPR006680">
    <property type="entry name" value="Amidohydro-rel"/>
</dbReference>
<accession>A0A327X4C3</accession>
<feature type="chain" id="PRO_5016360728" evidence="2">
    <location>
        <begin position="26"/>
        <end position="1042"/>
    </location>
</feature>
<dbReference type="OrthoDB" id="9766983at2"/>
<name>A0A327X4C3_9GAMM</name>
<reference evidence="5 7" key="1">
    <citation type="journal article" date="2018" name="Front. Microbiol.">
        <title>Genome-Based Analysis Reveals the Taxonomy and Diversity of the Family Idiomarinaceae.</title>
        <authorList>
            <person name="Liu Y."/>
            <person name="Lai Q."/>
            <person name="Shao Z."/>
        </authorList>
    </citation>
    <scope>NUCLEOTIDE SEQUENCE [LARGE SCALE GENOMIC DNA]</scope>
    <source>
        <strain evidence="5 7">CF12-14</strain>
    </source>
</reference>
<evidence type="ECO:0000256" key="1">
    <source>
        <dbReference type="SAM" id="MobiDB-lite"/>
    </source>
</evidence>
<feature type="domain" description="Amidohydrolase-related" evidence="3">
    <location>
        <begin position="870"/>
        <end position="952"/>
    </location>
</feature>
<evidence type="ECO:0000313" key="7">
    <source>
        <dbReference type="Proteomes" id="UP000287865"/>
    </source>
</evidence>
<dbReference type="AlphaFoldDB" id="A0A327X4C3"/>
<feature type="signal peptide" evidence="2">
    <location>
        <begin position="1"/>
        <end position="25"/>
    </location>
</feature>
<dbReference type="PANTHER" id="PTHR43135">
    <property type="entry name" value="ALPHA-D-RIBOSE 1-METHYLPHOSPHONATE 5-TRIPHOSPHATE DIPHOSPHATASE"/>
    <property type="match status" value="1"/>
</dbReference>
<evidence type="ECO:0000259" key="3">
    <source>
        <dbReference type="Pfam" id="PF01979"/>
    </source>
</evidence>
<evidence type="ECO:0000256" key="2">
    <source>
        <dbReference type="SAM" id="SignalP"/>
    </source>
</evidence>
<organism evidence="4 6">
    <name type="scientific">Aliidiomarina maris</name>
    <dbReference type="NCBI Taxonomy" id="531312"/>
    <lineage>
        <taxon>Bacteria</taxon>
        <taxon>Pseudomonadati</taxon>
        <taxon>Pseudomonadota</taxon>
        <taxon>Gammaproteobacteria</taxon>
        <taxon>Alteromonadales</taxon>
        <taxon>Idiomarinaceae</taxon>
        <taxon>Aliidiomarina</taxon>
    </lineage>
</organism>
<dbReference type="GO" id="GO:0016810">
    <property type="term" value="F:hydrolase activity, acting on carbon-nitrogen (but not peptide) bonds"/>
    <property type="evidence" value="ECO:0007669"/>
    <property type="project" value="InterPro"/>
</dbReference>
<protein>
    <submittedName>
        <fullName evidence="4 5">Amidohydrolase</fullName>
    </submittedName>
</protein>
<dbReference type="Gene3D" id="3.20.20.140">
    <property type="entry name" value="Metal-dependent hydrolases"/>
    <property type="match status" value="2"/>
</dbReference>
<evidence type="ECO:0000313" key="6">
    <source>
        <dbReference type="Proteomes" id="UP000249203"/>
    </source>
</evidence>
<keyword evidence="7" id="KW-1185">Reference proteome</keyword>
<dbReference type="EMBL" id="QLMD01000001">
    <property type="protein sequence ID" value="RAK01735.1"/>
    <property type="molecule type" value="Genomic_DNA"/>
</dbReference>